<accession>A0A0C9ZHI3</accession>
<dbReference type="AlphaFoldDB" id="A0A0C9ZHI3"/>
<dbReference type="HOGENOM" id="CLU_2224270_0_0_1"/>
<gene>
    <name evidence="1" type="ORF">PISMIDRAFT_551220</name>
</gene>
<keyword evidence="2" id="KW-1185">Reference proteome</keyword>
<organism evidence="1 2">
    <name type="scientific">Pisolithus microcarpus 441</name>
    <dbReference type="NCBI Taxonomy" id="765257"/>
    <lineage>
        <taxon>Eukaryota</taxon>
        <taxon>Fungi</taxon>
        <taxon>Dikarya</taxon>
        <taxon>Basidiomycota</taxon>
        <taxon>Agaricomycotina</taxon>
        <taxon>Agaricomycetes</taxon>
        <taxon>Agaricomycetidae</taxon>
        <taxon>Boletales</taxon>
        <taxon>Sclerodermatineae</taxon>
        <taxon>Pisolithaceae</taxon>
        <taxon>Pisolithus</taxon>
    </lineage>
</organism>
<evidence type="ECO:0000313" key="2">
    <source>
        <dbReference type="Proteomes" id="UP000054018"/>
    </source>
</evidence>
<sequence length="106" mass="12514">MIRETLILISRWQEQLTSRCICRVSIWYCAHVQRETFRTFEATKWWIVPVINLCSIATFSFDLAKGMDGPSVGLHWQGKYLEHVCTDQRHVDLFCFSNDYPMLRAP</sequence>
<proteinExistence type="predicted"/>
<dbReference type="OrthoDB" id="10529573at2759"/>
<reference evidence="1 2" key="1">
    <citation type="submission" date="2014-04" db="EMBL/GenBank/DDBJ databases">
        <authorList>
            <consortium name="DOE Joint Genome Institute"/>
            <person name="Kuo A."/>
            <person name="Kohler A."/>
            <person name="Costa M.D."/>
            <person name="Nagy L.G."/>
            <person name="Floudas D."/>
            <person name="Copeland A."/>
            <person name="Barry K.W."/>
            <person name="Cichocki N."/>
            <person name="Veneault-Fourrey C."/>
            <person name="LaButti K."/>
            <person name="Lindquist E.A."/>
            <person name="Lipzen A."/>
            <person name="Lundell T."/>
            <person name="Morin E."/>
            <person name="Murat C."/>
            <person name="Sun H."/>
            <person name="Tunlid A."/>
            <person name="Henrissat B."/>
            <person name="Grigoriev I.V."/>
            <person name="Hibbett D.S."/>
            <person name="Martin F."/>
            <person name="Nordberg H.P."/>
            <person name="Cantor M.N."/>
            <person name="Hua S.X."/>
        </authorList>
    </citation>
    <scope>NUCLEOTIDE SEQUENCE [LARGE SCALE GENOMIC DNA]</scope>
    <source>
        <strain evidence="1 2">441</strain>
    </source>
</reference>
<name>A0A0C9ZHI3_9AGAM</name>
<dbReference type="EMBL" id="KN833691">
    <property type="protein sequence ID" value="KIK28731.1"/>
    <property type="molecule type" value="Genomic_DNA"/>
</dbReference>
<reference evidence="2" key="2">
    <citation type="submission" date="2015-01" db="EMBL/GenBank/DDBJ databases">
        <title>Evolutionary Origins and Diversification of the Mycorrhizal Mutualists.</title>
        <authorList>
            <consortium name="DOE Joint Genome Institute"/>
            <consortium name="Mycorrhizal Genomics Consortium"/>
            <person name="Kohler A."/>
            <person name="Kuo A."/>
            <person name="Nagy L.G."/>
            <person name="Floudas D."/>
            <person name="Copeland A."/>
            <person name="Barry K.W."/>
            <person name="Cichocki N."/>
            <person name="Veneault-Fourrey C."/>
            <person name="LaButti K."/>
            <person name="Lindquist E.A."/>
            <person name="Lipzen A."/>
            <person name="Lundell T."/>
            <person name="Morin E."/>
            <person name="Murat C."/>
            <person name="Riley R."/>
            <person name="Ohm R."/>
            <person name="Sun H."/>
            <person name="Tunlid A."/>
            <person name="Henrissat B."/>
            <person name="Grigoriev I.V."/>
            <person name="Hibbett D.S."/>
            <person name="Martin F."/>
        </authorList>
    </citation>
    <scope>NUCLEOTIDE SEQUENCE [LARGE SCALE GENOMIC DNA]</scope>
    <source>
        <strain evidence="2">441</strain>
    </source>
</reference>
<protein>
    <submittedName>
        <fullName evidence="1">Uncharacterized protein</fullName>
    </submittedName>
</protein>
<evidence type="ECO:0000313" key="1">
    <source>
        <dbReference type="EMBL" id="KIK28731.1"/>
    </source>
</evidence>
<dbReference type="Proteomes" id="UP000054018">
    <property type="component" value="Unassembled WGS sequence"/>
</dbReference>